<evidence type="ECO:0000256" key="2">
    <source>
        <dbReference type="ARBA" id="ARBA00023015"/>
    </source>
</evidence>
<dbReference type="Gene3D" id="3.40.190.10">
    <property type="entry name" value="Periplasmic binding protein-like II"/>
    <property type="match status" value="2"/>
</dbReference>
<evidence type="ECO:0000313" key="7">
    <source>
        <dbReference type="Proteomes" id="UP000249590"/>
    </source>
</evidence>
<dbReference type="Pfam" id="PF00126">
    <property type="entry name" value="HTH_1"/>
    <property type="match status" value="1"/>
</dbReference>
<keyword evidence="7" id="KW-1185">Reference proteome</keyword>
<gene>
    <name evidence="6" type="ORF">DLJ53_07925</name>
</gene>
<dbReference type="EMBL" id="QHHQ01000001">
    <property type="protein sequence ID" value="RAI04361.1"/>
    <property type="molecule type" value="Genomic_DNA"/>
</dbReference>
<dbReference type="PROSITE" id="PS50931">
    <property type="entry name" value="HTH_LYSR"/>
    <property type="match status" value="1"/>
</dbReference>
<proteinExistence type="inferred from homology"/>
<dbReference type="SUPFAM" id="SSF46785">
    <property type="entry name" value="Winged helix' DNA-binding domain"/>
    <property type="match status" value="1"/>
</dbReference>
<keyword evidence="3" id="KW-0238">DNA-binding</keyword>
<protein>
    <submittedName>
        <fullName evidence="6">LysR family transcriptional regulator</fullName>
    </submittedName>
</protein>
<accession>A0A8B2NZV2</accession>
<evidence type="ECO:0000313" key="6">
    <source>
        <dbReference type="EMBL" id="RAI04361.1"/>
    </source>
</evidence>
<dbReference type="InterPro" id="IPR036390">
    <property type="entry name" value="WH_DNA-bd_sf"/>
</dbReference>
<dbReference type="PANTHER" id="PTHR30346:SF28">
    <property type="entry name" value="HTH-TYPE TRANSCRIPTIONAL REGULATOR CYNR"/>
    <property type="match status" value="1"/>
</dbReference>
<organism evidence="6 7">
    <name type="scientific">Acuticoccus sediminis</name>
    <dbReference type="NCBI Taxonomy" id="2184697"/>
    <lineage>
        <taxon>Bacteria</taxon>
        <taxon>Pseudomonadati</taxon>
        <taxon>Pseudomonadota</taxon>
        <taxon>Alphaproteobacteria</taxon>
        <taxon>Hyphomicrobiales</taxon>
        <taxon>Amorphaceae</taxon>
        <taxon>Acuticoccus</taxon>
    </lineage>
</organism>
<evidence type="ECO:0000256" key="3">
    <source>
        <dbReference type="ARBA" id="ARBA00023125"/>
    </source>
</evidence>
<name>A0A8B2NZV2_9HYPH</name>
<dbReference type="InterPro" id="IPR036388">
    <property type="entry name" value="WH-like_DNA-bd_sf"/>
</dbReference>
<dbReference type="CDD" id="cd08427">
    <property type="entry name" value="PBP2_LTTR_like_2"/>
    <property type="match status" value="1"/>
</dbReference>
<comment type="similarity">
    <text evidence="1">Belongs to the LysR transcriptional regulatory family.</text>
</comment>
<dbReference type="GO" id="GO:0003700">
    <property type="term" value="F:DNA-binding transcription factor activity"/>
    <property type="evidence" value="ECO:0007669"/>
    <property type="project" value="InterPro"/>
</dbReference>
<evidence type="ECO:0000259" key="5">
    <source>
        <dbReference type="PROSITE" id="PS50931"/>
    </source>
</evidence>
<dbReference type="InterPro" id="IPR005119">
    <property type="entry name" value="LysR_subst-bd"/>
</dbReference>
<dbReference type="AlphaFoldDB" id="A0A8B2NZV2"/>
<keyword evidence="4" id="KW-0804">Transcription</keyword>
<dbReference type="GO" id="GO:0032993">
    <property type="term" value="C:protein-DNA complex"/>
    <property type="evidence" value="ECO:0007669"/>
    <property type="project" value="TreeGrafter"/>
</dbReference>
<dbReference type="GO" id="GO:0003677">
    <property type="term" value="F:DNA binding"/>
    <property type="evidence" value="ECO:0007669"/>
    <property type="project" value="UniProtKB-KW"/>
</dbReference>
<dbReference type="OrthoDB" id="528082at2"/>
<keyword evidence="2" id="KW-0805">Transcription regulation</keyword>
<comment type="caution">
    <text evidence="6">The sequence shown here is derived from an EMBL/GenBank/DDBJ whole genome shotgun (WGS) entry which is preliminary data.</text>
</comment>
<feature type="domain" description="HTH lysR-type" evidence="5">
    <location>
        <begin position="1"/>
        <end position="58"/>
    </location>
</feature>
<dbReference type="Gene3D" id="1.10.10.10">
    <property type="entry name" value="Winged helix-like DNA-binding domain superfamily/Winged helix DNA-binding domain"/>
    <property type="match status" value="1"/>
</dbReference>
<evidence type="ECO:0000256" key="1">
    <source>
        <dbReference type="ARBA" id="ARBA00009437"/>
    </source>
</evidence>
<dbReference type="RefSeq" id="WP_111343789.1">
    <property type="nucleotide sequence ID" value="NZ_QHHQ01000001.1"/>
</dbReference>
<dbReference type="Pfam" id="PF03466">
    <property type="entry name" value="LysR_substrate"/>
    <property type="match status" value="1"/>
</dbReference>
<dbReference type="InterPro" id="IPR000847">
    <property type="entry name" value="LysR_HTH_N"/>
</dbReference>
<dbReference type="Proteomes" id="UP000249590">
    <property type="component" value="Unassembled WGS sequence"/>
</dbReference>
<evidence type="ECO:0000256" key="4">
    <source>
        <dbReference type="ARBA" id="ARBA00023163"/>
    </source>
</evidence>
<sequence length="300" mass="32555">MDTRFLDTFLAVVRRGSLADAALELDITATAVAQRIRTLEAELGVKLLERAGRSVRPTEAGYAVVDRSAALLRVLRELRTAVRGGEIIGKLRVGAISTAQTGLFPGVLGRLSRQHPGLEVVLEPGTSSELYAKTLAGEVDASVIVKPGFVLPKTVEFHSWRSEPLVLLAPHDETVRDAITLLETRPFIRYDRRQWGGRLAADYLDRRGIVPAQRFELDALEAIAVMVDGGLGVSIVPEWAGPWPEGLRLNRIDLPPPVPVRELGLLSLRGTAQMHLIRKLAETALDANDLARGAGAAPQP</sequence>
<dbReference type="FunFam" id="1.10.10.10:FF:000001">
    <property type="entry name" value="LysR family transcriptional regulator"/>
    <property type="match status" value="1"/>
</dbReference>
<dbReference type="PANTHER" id="PTHR30346">
    <property type="entry name" value="TRANSCRIPTIONAL DUAL REGULATOR HCAR-RELATED"/>
    <property type="match status" value="1"/>
</dbReference>
<reference evidence="6 7" key="1">
    <citation type="submission" date="2018-05" db="EMBL/GenBank/DDBJ databases">
        <title>Acuticoccus sediminis sp. nov., isolated from deep-sea sediment of Indian Ocean.</title>
        <authorList>
            <person name="Liu X."/>
            <person name="Lai Q."/>
            <person name="Du Y."/>
            <person name="Sun F."/>
            <person name="Zhang X."/>
            <person name="Wang S."/>
            <person name="Shao Z."/>
        </authorList>
    </citation>
    <scope>NUCLEOTIDE SEQUENCE [LARGE SCALE GENOMIC DNA]</scope>
    <source>
        <strain evidence="6 7">PTG4-2</strain>
    </source>
</reference>
<dbReference type="SUPFAM" id="SSF53850">
    <property type="entry name" value="Periplasmic binding protein-like II"/>
    <property type="match status" value="1"/>
</dbReference>